<comment type="similarity">
    <text evidence="2 8">Belongs to the PHP hydrolase family. HisK subfamily.</text>
</comment>
<dbReference type="RefSeq" id="XP_014537688.1">
    <property type="nucleotide sequence ID" value="XM_014682202.1"/>
</dbReference>
<keyword evidence="4 8" id="KW-0028">Amino-acid biosynthesis</keyword>
<dbReference type="GO" id="GO:0000105">
    <property type="term" value="P:L-histidine biosynthetic process"/>
    <property type="evidence" value="ECO:0007669"/>
    <property type="project" value="UniProtKB-UniRule"/>
</dbReference>
<dbReference type="FunFam" id="3.20.20.140:FF:000059">
    <property type="entry name" value="Histidinol-phosphatase"/>
    <property type="match status" value="1"/>
</dbReference>
<evidence type="ECO:0000259" key="9">
    <source>
        <dbReference type="Pfam" id="PF02811"/>
    </source>
</evidence>
<dbReference type="OMA" id="DYDRPMY"/>
<dbReference type="EMBL" id="CP060774">
    <property type="protein sequence ID" value="QQK39965.1"/>
    <property type="molecule type" value="Genomic_DNA"/>
</dbReference>
<evidence type="ECO:0000256" key="1">
    <source>
        <dbReference type="ARBA" id="ARBA00004970"/>
    </source>
</evidence>
<dbReference type="InterPro" id="IPR016195">
    <property type="entry name" value="Pol/histidinol_Pase-like"/>
</dbReference>
<evidence type="ECO:0000256" key="8">
    <source>
        <dbReference type="RuleBase" id="RU366003"/>
    </source>
</evidence>
<reference evidence="10 11" key="1">
    <citation type="submission" date="2020-08" db="EMBL/GenBank/DDBJ databases">
        <title>The completed genome sequence of the pathogenic ascomycete fungus Penicillium digitatum.</title>
        <authorList>
            <person name="Wang M."/>
        </authorList>
    </citation>
    <scope>NUCLEOTIDE SEQUENCE [LARGE SCALE GENOMIC DNA]</scope>
    <source>
        <strain evidence="10 11">PdW03</strain>
    </source>
</reference>
<dbReference type="SUPFAM" id="SSF89550">
    <property type="entry name" value="PHP domain-like"/>
    <property type="match status" value="1"/>
</dbReference>
<dbReference type="InterPro" id="IPR010140">
    <property type="entry name" value="Histidinol_P_phosphatase_HisJ"/>
</dbReference>
<dbReference type="GeneID" id="26229842"/>
<proteinExistence type="inferred from homology"/>
<evidence type="ECO:0000256" key="3">
    <source>
        <dbReference type="ARBA" id="ARBA00013085"/>
    </source>
</evidence>
<keyword evidence="6 8" id="KW-0368">Histidine biosynthesis</keyword>
<dbReference type="Proteomes" id="UP000595662">
    <property type="component" value="Chromosome 1"/>
</dbReference>
<evidence type="ECO:0000313" key="11">
    <source>
        <dbReference type="Proteomes" id="UP000595662"/>
    </source>
</evidence>
<dbReference type="KEGG" id="pdp:PDIP_15190"/>
<dbReference type="CDD" id="cd12110">
    <property type="entry name" value="PHP_HisPPase_Hisj_like"/>
    <property type="match status" value="1"/>
</dbReference>
<protein>
    <recommendedName>
        <fullName evidence="3 8">Histidinol-phosphatase</fullName>
        <shortName evidence="8">HolPase</shortName>
        <ecNumber evidence="3 8">3.1.3.15</ecNumber>
    </recommendedName>
</protein>
<evidence type="ECO:0000256" key="5">
    <source>
        <dbReference type="ARBA" id="ARBA00022801"/>
    </source>
</evidence>
<sequence>MPFSHHSHSGQFCPGHAQNSLEDVIKTAISKKMQVFCLTEHMPRHQEDFYPEELESGNTEESHAANEAAYWQEAVSLREKYASQIKIIIGFEIDWIRPTSKDLIERSLSRFPFEFFVGSVHHMHTVPIDYDRPMYEEARERAGGTDERLFEDYFDAQLDMLEQFKPLIVGHFDLIRLKSDDMERSFTTWPGVWNKILRNLDFIASYGGMLELNSAALRKGMTEPYPKAEICKEFVARKGRFCLSDDSHGVDQVALNFHPVLEFLDGAGISTLHYLQLEASASSPVPDARFPKTQIVEISVEDVRKMAFWS</sequence>
<dbReference type="UniPathway" id="UPA00031">
    <property type="reaction ID" value="UER00013"/>
</dbReference>
<evidence type="ECO:0000256" key="2">
    <source>
        <dbReference type="ARBA" id="ARBA00009152"/>
    </source>
</evidence>
<evidence type="ECO:0000256" key="6">
    <source>
        <dbReference type="ARBA" id="ARBA00023102"/>
    </source>
</evidence>
<feature type="domain" description="PHP" evidence="9">
    <location>
        <begin position="5"/>
        <end position="215"/>
    </location>
</feature>
<dbReference type="NCBIfam" id="TIGR01856">
    <property type="entry name" value="hisJ_fam"/>
    <property type="match status" value="1"/>
</dbReference>
<keyword evidence="5 8" id="KW-0378">Hydrolase</keyword>
<dbReference type="InterPro" id="IPR004013">
    <property type="entry name" value="PHP_dom"/>
</dbReference>
<evidence type="ECO:0000256" key="7">
    <source>
        <dbReference type="ARBA" id="ARBA00049158"/>
    </source>
</evidence>
<dbReference type="VEuPathDB" id="FungiDB:PDIP_15190"/>
<dbReference type="GO" id="GO:0004401">
    <property type="term" value="F:histidinol-phosphatase activity"/>
    <property type="evidence" value="ECO:0007669"/>
    <property type="project" value="UniProtKB-UniRule"/>
</dbReference>
<name>A0A7T7BHH7_PENDI</name>
<evidence type="ECO:0000256" key="4">
    <source>
        <dbReference type="ARBA" id="ARBA00022605"/>
    </source>
</evidence>
<dbReference type="PANTHER" id="PTHR21039">
    <property type="entry name" value="HISTIDINOL PHOSPHATASE-RELATED"/>
    <property type="match status" value="1"/>
</dbReference>
<comment type="pathway">
    <text evidence="1 8">Amino-acid biosynthesis; L-histidine biosynthesis; L-histidine from 5-phospho-alpha-D-ribose 1-diphosphate: step 8/9.</text>
</comment>
<dbReference type="EC" id="3.1.3.15" evidence="3 8"/>
<organism evidence="10 11">
    <name type="scientific">Penicillium digitatum</name>
    <name type="common">Green mold</name>
    <dbReference type="NCBI Taxonomy" id="36651"/>
    <lineage>
        <taxon>Eukaryota</taxon>
        <taxon>Fungi</taxon>
        <taxon>Dikarya</taxon>
        <taxon>Ascomycota</taxon>
        <taxon>Pezizomycotina</taxon>
        <taxon>Eurotiomycetes</taxon>
        <taxon>Eurotiomycetidae</taxon>
        <taxon>Eurotiales</taxon>
        <taxon>Aspergillaceae</taxon>
        <taxon>Penicillium</taxon>
    </lineage>
</organism>
<accession>A0A7T7BHH7</accession>
<dbReference type="Pfam" id="PF02811">
    <property type="entry name" value="PHP"/>
    <property type="match status" value="1"/>
</dbReference>
<comment type="catalytic activity">
    <reaction evidence="7 8">
        <text>L-histidinol phosphate + H2O = L-histidinol + phosphate</text>
        <dbReference type="Rhea" id="RHEA:14465"/>
        <dbReference type="ChEBI" id="CHEBI:15377"/>
        <dbReference type="ChEBI" id="CHEBI:43474"/>
        <dbReference type="ChEBI" id="CHEBI:57699"/>
        <dbReference type="ChEBI" id="CHEBI:57980"/>
        <dbReference type="EC" id="3.1.3.15"/>
    </reaction>
</comment>
<gene>
    <name evidence="10" type="ORF">Pdw03_2819</name>
</gene>
<dbReference type="Gene3D" id="3.20.20.140">
    <property type="entry name" value="Metal-dependent hydrolases"/>
    <property type="match status" value="1"/>
</dbReference>
<dbReference type="AlphaFoldDB" id="A0A7T7BHH7"/>
<dbReference type="PANTHER" id="PTHR21039:SF0">
    <property type="entry name" value="HISTIDINOL-PHOSPHATASE"/>
    <property type="match status" value="1"/>
</dbReference>
<dbReference type="GO" id="GO:0005737">
    <property type="term" value="C:cytoplasm"/>
    <property type="evidence" value="ECO:0007669"/>
    <property type="project" value="TreeGrafter"/>
</dbReference>
<evidence type="ECO:0000313" key="10">
    <source>
        <dbReference type="EMBL" id="QQK39965.1"/>
    </source>
</evidence>